<organism evidence="2 3">
    <name type="scientific">Amoebophilus asiaticus (strain 5a2)</name>
    <dbReference type="NCBI Taxonomy" id="452471"/>
    <lineage>
        <taxon>Bacteria</taxon>
        <taxon>Pseudomonadati</taxon>
        <taxon>Bacteroidota</taxon>
        <taxon>Cytophagia</taxon>
        <taxon>Cytophagales</taxon>
        <taxon>Amoebophilaceae</taxon>
        <taxon>Candidatus Amoebophilus</taxon>
    </lineage>
</organism>
<dbReference type="SUPFAM" id="SSF48452">
    <property type="entry name" value="TPR-like"/>
    <property type="match status" value="5"/>
</dbReference>
<protein>
    <submittedName>
        <fullName evidence="2">Uncharacterized protein</fullName>
    </submittedName>
</protein>
<sequence>MTNLLRYTAILMIWSISNLAIYGQELLEKPISISDFYKGLELYEKQQYEAAQHYMDRYITEHTAYIGNEYVIEATYYAAFCAIKLDRIDGEVRLQQFVEKYPYHPKAALAYYELGNLRCYQQDYAKGITYYLSVNKEQLANTLHTELQYRLAYAYLNERDFGQALSYFNAIKNHDTPYTPASNYYAGYLALKKGDYESALIDLRKAGNHEAYEAVVPYMIMEVLYQAKRFQAAINYIKDVQTKQPTLKNYEDIELLTAESYFFLKDYASATRHYENYIHLQPSEVTHEVFYRLAYSLYKSGENYKALKYLKELALQDDYLAQLASYYMGLIYIKTSQKNLALAAFDQARQMNFINEIQTEASFQYAQLSYELGKLTISIDALQKFKRSYPNSPHITTVDQLLSQVYFHTNHYDLAIAHIESLQEKPETVLQVYQKATFYKGNAYFNQEAYDKAITWLQKSLYYPLDTDITLQTHLWLAESYVAQQAYEQATTHYQTVLAATDKKNTNYYQDALYGLGYVLFNTEKYKAALPLFLQYINIPNITNDNNWRLDVLVRTADCYYAIKDYHKALDLYTKTEDNYPAHNRYQKALIYGLLGKFVEAKQNLESIINTCPHTAYYEKALFEYAYLALQHQEYDLAIKSFTNFIQKKPYSTLVPDALLHRAVAKVNLKQYAEAGKDYETLLKDYPTHPNAQSALLELPNLVVQEGKPEKLQQYLASYKAANPSSETLAAISFEAAKNLFYSQNYTPAVQQLKEFITSYPNSTLIDEANFLIAEAYYRLAEDEQALIQYHITSKNKQTPFYNRILLRIASLAYKHKDFNTALTHYKQLKESASNKKETYYALEGIMKTSDALQQYEEVNKAASQIINQGNITINAVSQAALYLGKTALKQAKYQEAHEHFKQIVKNGQDMYAAEAQYLIAYTYYQLREFKQSLEALFILNKQFAEYTEWTNQGFLLMADNYIALQEFFQARATLQSIIENATDSSFVNTAQQKLQQLIQQIEADSLEQAQAKTTTTQPLQDEDNEFKTLE</sequence>
<gene>
    <name evidence="2" type="ordered locus">Aasi_1962</name>
</gene>
<dbReference type="Proteomes" id="UP000001227">
    <property type="component" value="Chromosome"/>
</dbReference>
<feature type="region of interest" description="Disordered" evidence="1">
    <location>
        <begin position="1010"/>
        <end position="1031"/>
    </location>
</feature>
<name>C3L4B7_AMOA5</name>
<dbReference type="RefSeq" id="WP_012473476.1">
    <property type="nucleotide sequence ID" value="NC_010830.1"/>
</dbReference>
<dbReference type="InterPro" id="IPR019734">
    <property type="entry name" value="TPR_rpt"/>
</dbReference>
<dbReference type="SMART" id="SM00028">
    <property type="entry name" value="TPR"/>
    <property type="match status" value="17"/>
</dbReference>
<dbReference type="Pfam" id="PF13174">
    <property type="entry name" value="TPR_6"/>
    <property type="match status" value="5"/>
</dbReference>
<evidence type="ECO:0000313" key="3">
    <source>
        <dbReference type="Proteomes" id="UP000001227"/>
    </source>
</evidence>
<dbReference type="AlphaFoldDB" id="C3L4B7"/>
<keyword evidence="3" id="KW-1185">Reference proteome</keyword>
<evidence type="ECO:0000313" key="2">
    <source>
        <dbReference type="EMBL" id="ACP21158.1"/>
    </source>
</evidence>
<dbReference type="Pfam" id="PF13432">
    <property type="entry name" value="TPR_16"/>
    <property type="match status" value="4"/>
</dbReference>
<accession>C3L4B7</accession>
<dbReference type="PANTHER" id="PTHR12558">
    <property type="entry name" value="CELL DIVISION CYCLE 16,23,27"/>
    <property type="match status" value="1"/>
</dbReference>
<feature type="compositionally biased region" description="Polar residues" evidence="1">
    <location>
        <begin position="1010"/>
        <end position="1020"/>
    </location>
</feature>
<dbReference type="Gene3D" id="1.25.40.10">
    <property type="entry name" value="Tetratricopeptide repeat domain"/>
    <property type="match status" value="10"/>
</dbReference>
<evidence type="ECO:0000256" key="1">
    <source>
        <dbReference type="SAM" id="MobiDB-lite"/>
    </source>
</evidence>
<dbReference type="STRING" id="452471.Aasi_1962"/>
<dbReference type="InterPro" id="IPR011990">
    <property type="entry name" value="TPR-like_helical_dom_sf"/>
</dbReference>
<dbReference type="eggNOG" id="COG0457">
    <property type="taxonomic scope" value="Bacteria"/>
</dbReference>
<proteinExistence type="predicted"/>
<reference evidence="2 3" key="1">
    <citation type="journal article" date="2010" name="J. Bacteriol.">
        <title>The genome of the amoeba symbiont 'Candidatus Amoebophilus asiaticus' reveals common mechanisms for host cell interaction among amoeba-associated bacteria.</title>
        <authorList>
            <person name="Schmitz-Esser S."/>
            <person name="Tischler P."/>
            <person name="Arnold R."/>
            <person name="Montanaro J."/>
            <person name="Wagner M."/>
            <person name="Rattei T."/>
            <person name="Horn M."/>
        </authorList>
    </citation>
    <scope>NUCLEOTIDE SEQUENCE [LARGE SCALE GENOMIC DNA]</scope>
    <source>
        <strain evidence="2 3">5a2</strain>
    </source>
</reference>
<dbReference type="PANTHER" id="PTHR12558:SF13">
    <property type="entry name" value="CELL DIVISION CYCLE PROTEIN 27 HOMOLOG"/>
    <property type="match status" value="1"/>
</dbReference>
<dbReference type="EMBL" id="CP001102">
    <property type="protein sequence ID" value="ACP21158.1"/>
    <property type="molecule type" value="Genomic_DNA"/>
</dbReference>
<dbReference type="eggNOG" id="COG1729">
    <property type="taxonomic scope" value="Bacteria"/>
</dbReference>
<dbReference type="HOGENOM" id="CLU_011828_0_0_10"/>
<dbReference type="KEGG" id="aas:Aasi_1962"/>